<dbReference type="Pfam" id="PF22422">
    <property type="entry name" value="MGH1-like_GH"/>
    <property type="match status" value="1"/>
</dbReference>
<dbReference type="InterPro" id="IPR001661">
    <property type="entry name" value="Glyco_hydro_37"/>
</dbReference>
<accession>A0A2T3QB88</accession>
<protein>
    <submittedName>
        <fullName evidence="3">Alpha-glucosidase</fullName>
    </submittedName>
</protein>
<dbReference type="NCBIfam" id="NF007525">
    <property type="entry name" value="PRK10137.1"/>
    <property type="match status" value="1"/>
</dbReference>
<reference evidence="3 4" key="1">
    <citation type="submission" date="2018-06" db="EMBL/GenBank/DDBJ databases">
        <authorList>
            <consortium name="Pathogen Informatics"/>
            <person name="Doyle S."/>
        </authorList>
    </citation>
    <scope>NUCLEOTIDE SEQUENCE [LARGE SCALE GENOMIC DNA]</scope>
    <source>
        <strain evidence="3 4">NCTC11647</strain>
    </source>
</reference>
<dbReference type="Gene3D" id="2.70.98.50">
    <property type="entry name" value="putative glycoside hydrolase family protein from bacillus halodurans"/>
    <property type="match status" value="1"/>
</dbReference>
<feature type="domain" description="Mannosylglycerate hydrolase MGH1-like glycoside hydrolase" evidence="2">
    <location>
        <begin position="362"/>
        <end position="859"/>
    </location>
</feature>
<dbReference type="Gene3D" id="1.10.287.100">
    <property type="match status" value="1"/>
</dbReference>
<organism evidence="3 4">
    <name type="scientific">Photobacterium damselae</name>
    <dbReference type="NCBI Taxonomy" id="38293"/>
    <lineage>
        <taxon>Bacteria</taxon>
        <taxon>Pseudomonadati</taxon>
        <taxon>Pseudomonadota</taxon>
        <taxon>Gammaproteobacteria</taxon>
        <taxon>Vibrionales</taxon>
        <taxon>Vibrionaceae</taxon>
        <taxon>Photobacterium</taxon>
    </lineage>
</organism>
<dbReference type="SUPFAM" id="SSF48208">
    <property type="entry name" value="Six-hairpin glycosidases"/>
    <property type="match status" value="1"/>
</dbReference>
<dbReference type="RefSeq" id="WP_036765390.1">
    <property type="nucleotide sequence ID" value="NZ_PYOG01000031.1"/>
</dbReference>
<dbReference type="Pfam" id="PF21152">
    <property type="entry name" value="YgjK_N"/>
    <property type="match status" value="1"/>
</dbReference>
<dbReference type="GO" id="GO:0004555">
    <property type="term" value="F:alpha,alpha-trehalase activity"/>
    <property type="evidence" value="ECO:0007669"/>
    <property type="project" value="InterPro"/>
</dbReference>
<evidence type="ECO:0000313" key="4">
    <source>
        <dbReference type="Proteomes" id="UP000251647"/>
    </source>
</evidence>
<dbReference type="EMBL" id="UATL01000005">
    <property type="protein sequence ID" value="SPY44425.1"/>
    <property type="molecule type" value="Genomic_DNA"/>
</dbReference>
<gene>
    <name evidence="3" type="primary">ygjK</name>
    <name evidence="3" type="ORF">NCTC11647_03369</name>
</gene>
<sequence>MKTKLSLLALCVGTSMLTGCFDSDNSGIFNKVNPQPTLASQYKNVLDRTGTPNHLIEVGNGNHMAYTPLHDNGAWHGHLLPNLKAAPETAGGFGTTLIAEEYNVSLAQYLDKISVSIDGKKVNFTTEAYSIAGALIQKMTSSEGISIEMTMRFVSGRSSLLETKITNPTGKELTIELDGKLVTDYYAKNGNAAKETINEKLPNYTREVSSDDNGDITIDFGRERASWYVRTTGESEFHITRNLATTTKFTDDNYQSVAKIDGNQTIYTVFTHTMTADEWNTEQGVVEDILNHPDNYIAKNVTRWEDYLAKGLSNPNASKEQERVAVKAIETLNGNWRSPAGVLSHDTVTPSVTARWFSGNLTWPWDTWKQAYAMAHFNPNIAMENIRAVFQYQIQDNDTLRPYDKGFLLDVVGMNMSDIRGEAEGRTEFNDAQTWNERNTKPSLASWAVWEVYTALKNEHNREADAQAWLEEMYPKLKAYHDWWLAARDTNNNGIPEYGATVDPEHTTKDGQLIYFYKPNAQSDWIEASGIDNYNDLLESGNYVDISSPAQTAASWESGRDDAAVFGFIDTIADANGYDSLSETEAQKIDQLGRYAKDKYGFDNKLNMGTDGEGKTLVTYSNTSAENTAKLNQAKKDWQVKFSENKDEKGEVIGYSLYQESIDQASYWYSDNNYLAKIATELGLGNEATEFTKKANETKDYINKCMFDKETGFFYDISIDNTQAQELNNGCAGKPLVNRGMGAEGWSPLFNEAATQEHADAVVDNMLNEKKFNTKVPLGTAAKDNPAYGADIYWRGRVWVDQFYFGVKGLDNYGYNKEAVELTNKLFANAEGLTQDKPIQENYNPETGAVQGANNFSWSSAHLYMLYNKFFKAQ</sequence>
<evidence type="ECO:0000259" key="1">
    <source>
        <dbReference type="Pfam" id="PF21152"/>
    </source>
</evidence>
<dbReference type="Proteomes" id="UP000251647">
    <property type="component" value="Unassembled WGS sequence"/>
</dbReference>
<feature type="domain" description="Glucosidase YgjK N-terminal" evidence="1">
    <location>
        <begin position="47"/>
        <end position="305"/>
    </location>
</feature>
<dbReference type="InterPro" id="IPR054491">
    <property type="entry name" value="MGH1-like_GH"/>
</dbReference>
<dbReference type="AlphaFoldDB" id="A0A2T3QB88"/>
<dbReference type="OrthoDB" id="9781878at2"/>
<evidence type="ECO:0000313" key="3">
    <source>
        <dbReference type="EMBL" id="SPY44425.1"/>
    </source>
</evidence>
<name>A0A2T3QB88_PHODM</name>
<proteinExistence type="predicted"/>
<dbReference type="InterPro" id="IPR048450">
    <property type="entry name" value="YgjK_N"/>
</dbReference>
<dbReference type="InterPro" id="IPR012341">
    <property type="entry name" value="6hp_glycosidase-like_sf"/>
</dbReference>
<dbReference type="PROSITE" id="PS51257">
    <property type="entry name" value="PROKAR_LIPOPROTEIN"/>
    <property type="match status" value="1"/>
</dbReference>
<dbReference type="PANTHER" id="PTHR23403">
    <property type="entry name" value="TREHALASE"/>
    <property type="match status" value="1"/>
</dbReference>
<dbReference type="GO" id="GO:0005993">
    <property type="term" value="P:trehalose catabolic process"/>
    <property type="evidence" value="ECO:0007669"/>
    <property type="project" value="TreeGrafter"/>
</dbReference>
<dbReference type="PANTHER" id="PTHR23403:SF1">
    <property type="entry name" value="TREHALASE"/>
    <property type="match status" value="1"/>
</dbReference>
<evidence type="ECO:0000259" key="2">
    <source>
        <dbReference type="Pfam" id="PF22422"/>
    </source>
</evidence>
<dbReference type="Gene3D" id="1.50.10.10">
    <property type="match status" value="1"/>
</dbReference>
<dbReference type="InterPro" id="IPR008928">
    <property type="entry name" value="6-hairpin_glycosidase_sf"/>
</dbReference>